<dbReference type="InParanoid" id="A0A078B3Y3"/>
<organism evidence="2 3">
    <name type="scientific">Stylonychia lemnae</name>
    <name type="common">Ciliate</name>
    <dbReference type="NCBI Taxonomy" id="5949"/>
    <lineage>
        <taxon>Eukaryota</taxon>
        <taxon>Sar</taxon>
        <taxon>Alveolata</taxon>
        <taxon>Ciliophora</taxon>
        <taxon>Intramacronucleata</taxon>
        <taxon>Spirotrichea</taxon>
        <taxon>Stichotrichia</taxon>
        <taxon>Sporadotrichida</taxon>
        <taxon>Oxytrichidae</taxon>
        <taxon>Stylonychinae</taxon>
        <taxon>Stylonychia</taxon>
    </lineage>
</organism>
<dbReference type="OrthoDB" id="106623at2759"/>
<reference evidence="2 3" key="1">
    <citation type="submission" date="2014-06" db="EMBL/GenBank/DDBJ databases">
        <authorList>
            <person name="Swart Estienne"/>
        </authorList>
    </citation>
    <scope>NUCLEOTIDE SEQUENCE [LARGE SCALE GENOMIC DNA]</scope>
    <source>
        <strain evidence="2 3">130c</strain>
    </source>
</reference>
<dbReference type="PANTHER" id="PTHR10285">
    <property type="entry name" value="URIDINE KINASE"/>
    <property type="match status" value="1"/>
</dbReference>
<feature type="domain" description="Phosphoribulokinase/uridine kinase" evidence="1">
    <location>
        <begin position="1"/>
        <end position="155"/>
    </location>
</feature>
<dbReference type="AlphaFoldDB" id="A0A078B3Y3"/>
<dbReference type="PRINTS" id="PR00988">
    <property type="entry name" value="URIDINKINASE"/>
</dbReference>
<dbReference type="Gene3D" id="3.40.50.300">
    <property type="entry name" value="P-loop containing nucleotide triphosphate hydrolases"/>
    <property type="match status" value="1"/>
</dbReference>
<evidence type="ECO:0000313" key="3">
    <source>
        <dbReference type="Proteomes" id="UP000039865"/>
    </source>
</evidence>
<protein>
    <recommendedName>
        <fullName evidence="1">Phosphoribulokinase/uridine kinase domain-containing protein</fullName>
    </recommendedName>
</protein>
<dbReference type="GO" id="GO:0005524">
    <property type="term" value="F:ATP binding"/>
    <property type="evidence" value="ECO:0007669"/>
    <property type="project" value="InterPro"/>
</dbReference>
<name>A0A078B3Y3_STYLE</name>
<dbReference type="SUPFAM" id="SSF52540">
    <property type="entry name" value="P-loop containing nucleoside triphosphate hydrolases"/>
    <property type="match status" value="1"/>
</dbReference>
<sequence length="442" mass="52251">MDSFYKELTEEEYENVGKYNFDHPDAMDWPLIKDTFFRLCNREDVEIPNYNYQTCKRDTPGIKIKCTDLILFEGIFALVEAQMRDIMDLKIFVHSDDDIRLLRRLRRDVIHRGRTIEGVIKSYNRFVKSSYDEYIKPTMKHADIIIPRGAENDIAIQFVTENLINRLKDRGVIMPTPGTITDIIRQKLQFPVLDETLHHFSKFKSQIRVYDKGQTGEEETNEFLSILEKIMIRMIYNVDNDMLALHFNYLSDSLLKLFKHFNPSFDHHGETWQFLNLDDRFWRLGSRSFMDALEQLQMENIEHLCIYLPEFTSKNQQSIENFLELMKILRHFDGHHSIQEIHILSFFMGSSLPQALMDLPNFSSIYFYTLSLSNELCKYPCFIEDHSKHLNGDEDITLESKLEAFKLKGNLNPVMCYKTFFKQIIVKQIESIDSINENGHNN</sequence>
<dbReference type="EMBL" id="CCKQ01017060">
    <property type="protein sequence ID" value="CDW88941.1"/>
    <property type="molecule type" value="Genomic_DNA"/>
</dbReference>
<dbReference type="GO" id="GO:0016301">
    <property type="term" value="F:kinase activity"/>
    <property type="evidence" value="ECO:0007669"/>
    <property type="project" value="InterPro"/>
</dbReference>
<evidence type="ECO:0000313" key="2">
    <source>
        <dbReference type="EMBL" id="CDW88941.1"/>
    </source>
</evidence>
<dbReference type="InterPro" id="IPR027417">
    <property type="entry name" value="P-loop_NTPase"/>
</dbReference>
<dbReference type="InterPro" id="IPR006083">
    <property type="entry name" value="PRK/URK"/>
</dbReference>
<evidence type="ECO:0000259" key="1">
    <source>
        <dbReference type="Pfam" id="PF00485"/>
    </source>
</evidence>
<gene>
    <name evidence="2" type="primary">Contig11684.g594</name>
    <name evidence="2" type="ORF">STYLEM_18068</name>
</gene>
<proteinExistence type="predicted"/>
<accession>A0A078B3Y3</accession>
<dbReference type="Proteomes" id="UP000039865">
    <property type="component" value="Unassembled WGS sequence"/>
</dbReference>
<keyword evidence="3" id="KW-1185">Reference proteome</keyword>
<dbReference type="Pfam" id="PF00485">
    <property type="entry name" value="PRK"/>
    <property type="match status" value="1"/>
</dbReference>